<dbReference type="PANTHER" id="PTHR31193">
    <property type="entry name" value="TRANSMEMBRANE PROTEIN C9ORF91"/>
    <property type="match status" value="1"/>
</dbReference>
<keyword evidence="3" id="KW-1185">Reference proteome</keyword>
<accession>A0A914LR09</accession>
<feature type="transmembrane region" description="Helical" evidence="2">
    <location>
        <begin position="226"/>
        <end position="246"/>
    </location>
</feature>
<feature type="transmembrane region" description="Helical" evidence="2">
    <location>
        <begin position="252"/>
        <end position="273"/>
    </location>
</feature>
<proteinExistence type="predicted"/>
<protein>
    <submittedName>
        <fullName evidence="4">Uncharacterized protein</fullName>
    </submittedName>
</protein>
<keyword evidence="2" id="KW-0472">Membrane</keyword>
<dbReference type="InterPro" id="IPR028054">
    <property type="entry name" value="DUF4481"/>
</dbReference>
<sequence length="429" mass="48647">MKTVIEENENEQNINKNNLITNGQSKNWVSFNKEKGDDGGSILLSPVRMAANSSSSADRLPTALLEPIELNDIPLNDLDSTQQSPKQNNNIGIPPPLLPPPIPPPRPTTKPQKERKKEIILEIGAGTSNSSNGGNTEGSNNNYDDGEADKNSEELKNGKLLVIVYPSNAHCAWLVPPKYDYKMPSKLANNKQIEFPQITFEDIIRTISNDLRFFSYAVIYSRLTPIWLIFSIIILLAVLASSPAIVGGGLPILIFTIVWLLMLLLGLLLCVFIRKYIVLSLRNLMKDVNKISFLQYKILIGVQDRGQLSCHKVALMFIFLDPNGCKEEILKQLRIYYGRFSPTATQKPFTEDELLSEAENLLCHYSQEYAKAYMKRRFILPARPTEGVSEYRPKHCQRNLCLCQYIEREHFNKKSEKESAPWYEKLFAP</sequence>
<dbReference type="PANTHER" id="PTHR31193:SF1">
    <property type="entry name" value="TRANSMEMBRANE PROTEIN 268"/>
    <property type="match status" value="1"/>
</dbReference>
<keyword evidence="2" id="KW-1133">Transmembrane helix</keyword>
<feature type="region of interest" description="Disordered" evidence="1">
    <location>
        <begin position="75"/>
        <end position="151"/>
    </location>
</feature>
<feature type="compositionally biased region" description="Basic and acidic residues" evidence="1">
    <location>
        <begin position="111"/>
        <end position="120"/>
    </location>
</feature>
<keyword evidence="2" id="KW-0812">Transmembrane</keyword>
<evidence type="ECO:0000256" key="1">
    <source>
        <dbReference type="SAM" id="MobiDB-lite"/>
    </source>
</evidence>
<evidence type="ECO:0000313" key="4">
    <source>
        <dbReference type="WBParaSite" id="Minc3s00610g15097"/>
    </source>
</evidence>
<feature type="compositionally biased region" description="Pro residues" evidence="1">
    <location>
        <begin position="93"/>
        <end position="108"/>
    </location>
</feature>
<feature type="compositionally biased region" description="Low complexity" evidence="1">
    <location>
        <begin position="126"/>
        <end position="142"/>
    </location>
</feature>
<feature type="compositionally biased region" description="Polar residues" evidence="1">
    <location>
        <begin position="78"/>
        <end position="91"/>
    </location>
</feature>
<name>A0A914LR09_MELIC</name>
<evidence type="ECO:0000313" key="3">
    <source>
        <dbReference type="Proteomes" id="UP000887563"/>
    </source>
</evidence>
<dbReference type="AlphaFoldDB" id="A0A914LR09"/>
<reference evidence="4" key="1">
    <citation type="submission" date="2022-11" db="UniProtKB">
        <authorList>
            <consortium name="WormBaseParasite"/>
        </authorList>
    </citation>
    <scope>IDENTIFICATION</scope>
</reference>
<organism evidence="3 4">
    <name type="scientific">Meloidogyne incognita</name>
    <name type="common">Southern root-knot nematode worm</name>
    <name type="synonym">Oxyuris incognita</name>
    <dbReference type="NCBI Taxonomy" id="6306"/>
    <lineage>
        <taxon>Eukaryota</taxon>
        <taxon>Metazoa</taxon>
        <taxon>Ecdysozoa</taxon>
        <taxon>Nematoda</taxon>
        <taxon>Chromadorea</taxon>
        <taxon>Rhabditida</taxon>
        <taxon>Tylenchina</taxon>
        <taxon>Tylenchomorpha</taxon>
        <taxon>Tylenchoidea</taxon>
        <taxon>Meloidogynidae</taxon>
        <taxon>Meloidogyninae</taxon>
        <taxon>Meloidogyne</taxon>
        <taxon>Meloidogyne incognita group</taxon>
    </lineage>
</organism>
<dbReference type="Proteomes" id="UP000887563">
    <property type="component" value="Unplaced"/>
</dbReference>
<dbReference type="WBParaSite" id="Minc3s00610g15097">
    <property type="protein sequence ID" value="Minc3s00610g15097"/>
    <property type="gene ID" value="Minc3s00610g15097"/>
</dbReference>
<evidence type="ECO:0000256" key="2">
    <source>
        <dbReference type="SAM" id="Phobius"/>
    </source>
</evidence>